<reference evidence="2 4" key="3">
    <citation type="submission" date="2018-04" db="EMBL/GenBank/DDBJ databases">
        <title>Transcriptomics of ammonia oxidizing archaea.</title>
        <authorList>
            <person name="Carini P."/>
        </authorList>
    </citation>
    <scope>NUCLEOTIDE SEQUENCE [LARGE SCALE GENOMIC DNA]</scope>
    <source>
        <strain evidence="2 4">U25</strain>
    </source>
</reference>
<dbReference type="GeneID" id="24817024"/>
<dbReference type="OrthoDB" id="5972at2157"/>
<dbReference type="AlphaFoldDB" id="A0A0A7V8I5"/>
<reference evidence="1 3" key="1">
    <citation type="journal article" date="2015" name="Proc. Natl. Acad. Sci. U.S.A.">
        <title>Genomic and proteomic characterization of "Candidatus Nitrosopelagicus brevis": An ammonia-oxidizing archaeon from the open ocean.</title>
        <authorList>
            <person name="Santoro A.E."/>
            <person name="Dupont C.L."/>
            <person name="Richter R.A."/>
            <person name="Craig M.T."/>
            <person name="Carini P."/>
            <person name="McIlvin M.R."/>
            <person name="Yang Y."/>
            <person name="Orsi W.D."/>
            <person name="Moran D.M."/>
            <person name="Saito M.A."/>
        </authorList>
    </citation>
    <scope>NUCLEOTIDE SEQUENCE [LARGE SCALE GENOMIC DNA]</scope>
    <source>
        <strain evidence="1">CN25</strain>
        <strain evidence="3">V2</strain>
    </source>
</reference>
<evidence type="ECO:0000313" key="1">
    <source>
        <dbReference type="EMBL" id="AJA92980.1"/>
    </source>
</evidence>
<sequence>MLSEKGKYASATENRRFVWKEIVWPLVIEHNSAEFTLMQYQKKRDETCTKYGISVNALSRGLASLLQRGLLYKDNQSYFIHYRLIAYMRLKADVDYGTALHEIKIR</sequence>
<dbReference type="EMBL" id="CP007026">
    <property type="protein sequence ID" value="AJA92980.1"/>
    <property type="molecule type" value="Genomic_DNA"/>
</dbReference>
<dbReference type="RefSeq" id="WP_048106998.1">
    <property type="nucleotide sequence ID" value="NZ_CP007026.1"/>
</dbReference>
<protein>
    <submittedName>
        <fullName evidence="1">Uncharacterized protein</fullName>
    </submittedName>
</protein>
<proteinExistence type="predicted"/>
<evidence type="ECO:0000313" key="2">
    <source>
        <dbReference type="EMBL" id="PTL88507.1"/>
    </source>
</evidence>
<name>A0A0A7V8I5_9ARCH</name>
<reference evidence="2" key="2">
    <citation type="submission" date="2016-05" db="EMBL/GenBank/DDBJ databases">
        <authorList>
            <person name="Lavstsen T."/>
            <person name="Jespersen J.S."/>
        </authorList>
    </citation>
    <scope>NUCLEOTIDE SEQUENCE [LARGE SCALE GENOMIC DNA]</scope>
    <source>
        <strain evidence="2">U25</strain>
    </source>
</reference>
<accession>A0A0A7V8I5</accession>
<keyword evidence="4" id="KW-1185">Reference proteome</keyword>
<dbReference type="KEGG" id="nbv:T478_1142"/>
<dbReference type="Proteomes" id="UP000030944">
    <property type="component" value="Chromosome"/>
</dbReference>
<dbReference type="EMBL" id="LXWN01000001">
    <property type="protein sequence ID" value="PTL88507.1"/>
    <property type="molecule type" value="Genomic_DNA"/>
</dbReference>
<gene>
    <name evidence="2" type="ORF">A7X95_03540</name>
    <name evidence="1" type="ORF">T478_1142</name>
</gene>
<organism evidence="1 3">
    <name type="scientific">Candidatus Nitrosopelagicus brevis</name>
    <dbReference type="NCBI Taxonomy" id="1410606"/>
    <lineage>
        <taxon>Archaea</taxon>
        <taxon>Nitrososphaerota</taxon>
    </lineage>
</organism>
<evidence type="ECO:0000313" key="3">
    <source>
        <dbReference type="Proteomes" id="UP000030944"/>
    </source>
</evidence>
<dbReference type="HOGENOM" id="CLU_2216928_0_0_2"/>
<evidence type="ECO:0000313" key="4">
    <source>
        <dbReference type="Proteomes" id="UP000241022"/>
    </source>
</evidence>
<dbReference type="Proteomes" id="UP000241022">
    <property type="component" value="Unassembled WGS sequence"/>
</dbReference>